<name>A0A336L4P2_CULSO</name>
<proteinExistence type="predicted"/>
<dbReference type="EMBL" id="UFQS01001731">
    <property type="protein sequence ID" value="SSX12032.1"/>
    <property type="molecule type" value="Genomic_DNA"/>
</dbReference>
<feature type="transmembrane region" description="Helical" evidence="1">
    <location>
        <begin position="98"/>
        <end position="117"/>
    </location>
</feature>
<reference evidence="2" key="1">
    <citation type="submission" date="2018-04" db="EMBL/GenBank/DDBJ databases">
        <authorList>
            <person name="Go L.Y."/>
            <person name="Mitchell J.A."/>
        </authorList>
    </citation>
    <scope>NUCLEOTIDE SEQUENCE</scope>
    <source>
        <tissue evidence="2">Whole organism</tissue>
    </source>
</reference>
<dbReference type="EMBL" id="UFQT01001731">
    <property type="protein sequence ID" value="SSX31545.1"/>
    <property type="molecule type" value="Genomic_DNA"/>
</dbReference>
<reference evidence="3" key="2">
    <citation type="submission" date="2018-07" db="EMBL/GenBank/DDBJ databases">
        <authorList>
            <person name="Quirk P.G."/>
            <person name="Krulwich T.A."/>
        </authorList>
    </citation>
    <scope>NUCLEOTIDE SEQUENCE</scope>
</reference>
<evidence type="ECO:0000313" key="3">
    <source>
        <dbReference type="EMBL" id="SSX31545.1"/>
    </source>
</evidence>
<evidence type="ECO:0000313" key="2">
    <source>
        <dbReference type="EMBL" id="SSX12032.1"/>
    </source>
</evidence>
<feature type="transmembrane region" description="Helical" evidence="1">
    <location>
        <begin position="65"/>
        <end position="86"/>
    </location>
</feature>
<accession>A0A336L4P2</accession>
<dbReference type="AlphaFoldDB" id="A0A336L4P2"/>
<feature type="transmembrane region" description="Helical" evidence="1">
    <location>
        <begin position="123"/>
        <end position="143"/>
    </location>
</feature>
<keyword evidence="1" id="KW-0472">Membrane</keyword>
<gene>
    <name evidence="2" type="primary">CSON003809</name>
</gene>
<protein>
    <submittedName>
        <fullName evidence="2">CSON003809 protein</fullName>
    </submittedName>
</protein>
<organism evidence="2">
    <name type="scientific">Culicoides sonorensis</name>
    <name type="common">Biting midge</name>
    <dbReference type="NCBI Taxonomy" id="179676"/>
    <lineage>
        <taxon>Eukaryota</taxon>
        <taxon>Metazoa</taxon>
        <taxon>Ecdysozoa</taxon>
        <taxon>Arthropoda</taxon>
        <taxon>Hexapoda</taxon>
        <taxon>Insecta</taxon>
        <taxon>Pterygota</taxon>
        <taxon>Neoptera</taxon>
        <taxon>Endopterygota</taxon>
        <taxon>Diptera</taxon>
        <taxon>Nematocera</taxon>
        <taxon>Chironomoidea</taxon>
        <taxon>Ceratopogonidae</taxon>
        <taxon>Ceratopogoninae</taxon>
        <taxon>Culicoides</taxon>
        <taxon>Monoculicoides</taxon>
    </lineage>
</organism>
<feature type="transmembrane region" description="Helical" evidence="1">
    <location>
        <begin position="21"/>
        <end position="45"/>
    </location>
</feature>
<evidence type="ECO:0000256" key="1">
    <source>
        <dbReference type="SAM" id="Phobius"/>
    </source>
</evidence>
<keyword evidence="1" id="KW-1133">Transmembrane helix</keyword>
<keyword evidence="1" id="KW-0812">Transmembrane</keyword>
<sequence>MVFAFIENLPHSNRLTLCVSLRTGCLLLFGISMILRILIYSSYFFDSLGFVYDFFLGPPLSWTSARLTIELFLDLMGIAADVGLLMGCLNKDVKHLEFFSLIMFTVIVSYFLYYLGVFAVCQAVLVLIVAVLMLGAKTYYFLCGHSLTQNWKMGTTDVNRV</sequence>
<dbReference type="VEuPathDB" id="VectorBase:CSON003809"/>